<dbReference type="CDD" id="cd00026">
    <property type="entry name" value="BPI2"/>
    <property type="match status" value="1"/>
</dbReference>
<dbReference type="Gene3D" id="3.15.10.10">
    <property type="entry name" value="Bactericidal permeability-increasing protein, domain 1"/>
    <property type="match status" value="1"/>
</dbReference>
<keyword evidence="10 13" id="KW-0325">Glycoprotein</keyword>
<keyword evidence="5 13" id="KW-0929">Antimicrobial</keyword>
<evidence type="ECO:0000256" key="8">
    <source>
        <dbReference type="ARBA" id="ARBA00023022"/>
    </source>
</evidence>
<protein>
    <recommendedName>
        <fullName evidence="3 13">Bactericidal permeability-increasing protein</fullName>
        <shortName evidence="13">BPI</shortName>
    </recommendedName>
</protein>
<dbReference type="InterPro" id="IPR017942">
    <property type="entry name" value="Lipid-bd_serum_glycop_N"/>
</dbReference>
<name>A0A6J0V9G8_9SAUR</name>
<proteinExistence type="inferred from homology"/>
<dbReference type="SUPFAM" id="SSF55394">
    <property type="entry name" value="Bactericidal permeability-increasing protein, BPI"/>
    <property type="match status" value="2"/>
</dbReference>
<comment type="subcellular location">
    <subcellularLocation>
        <location evidence="1 13">Secreted</location>
    </subcellularLocation>
</comment>
<evidence type="ECO:0000256" key="7">
    <source>
        <dbReference type="ARBA" id="ARBA00022859"/>
    </source>
</evidence>
<dbReference type="InterPro" id="IPR001124">
    <property type="entry name" value="Lipid-bd_serum_glycop_C"/>
</dbReference>
<evidence type="ECO:0000259" key="15">
    <source>
        <dbReference type="SMART" id="SM00328"/>
    </source>
</evidence>
<dbReference type="InterPro" id="IPR017943">
    <property type="entry name" value="Bactericidal_perm-incr_a/b_dom"/>
</dbReference>
<evidence type="ECO:0000313" key="17">
    <source>
        <dbReference type="Proteomes" id="UP001652642"/>
    </source>
</evidence>
<evidence type="ECO:0000256" key="5">
    <source>
        <dbReference type="ARBA" id="ARBA00022529"/>
    </source>
</evidence>
<dbReference type="RefSeq" id="XP_020667259.2">
    <property type="nucleotide sequence ID" value="XM_020811600.2"/>
</dbReference>
<feature type="disulfide bond" evidence="12">
    <location>
        <begin position="160"/>
        <end position="199"/>
    </location>
</feature>
<feature type="chain" id="PRO_5046253163" description="Bactericidal permeability-increasing protein" evidence="14">
    <location>
        <begin position="26"/>
        <end position="481"/>
    </location>
</feature>
<evidence type="ECO:0000256" key="11">
    <source>
        <dbReference type="ARBA" id="ARBA00025943"/>
    </source>
</evidence>
<dbReference type="SMART" id="SM00329">
    <property type="entry name" value="BPI2"/>
    <property type="match status" value="1"/>
</dbReference>
<keyword evidence="9 12" id="KW-1015">Disulfide bond</keyword>
<dbReference type="InterPro" id="IPR030675">
    <property type="entry name" value="BPI/LBP"/>
</dbReference>
<evidence type="ECO:0000256" key="4">
    <source>
        <dbReference type="ARBA" id="ARBA00022525"/>
    </source>
</evidence>
<keyword evidence="13 14" id="KW-0732">Signal</keyword>
<evidence type="ECO:0000259" key="16">
    <source>
        <dbReference type="SMART" id="SM00329"/>
    </source>
</evidence>
<dbReference type="Pfam" id="PF02886">
    <property type="entry name" value="LBP_BPI_CETP_C"/>
    <property type="match status" value="1"/>
</dbReference>
<comment type="function">
    <text evidence="13">The cytotoxic action of BPI is limited to many species of Gram-negative bacteria; this specificity may be explained by a strong affinity of the very basic N-terminal half for the negatively charged lipopolysaccharides that are unique to the Gram-negative bacterial outer envelope.</text>
</comment>
<comment type="similarity">
    <text evidence="2">Belongs to the BPI/LBP/Plunc superfamily. BPI/LBP family.</text>
</comment>
<organism evidence="17 18">
    <name type="scientific">Pogona vitticeps</name>
    <name type="common">central bearded dragon</name>
    <dbReference type="NCBI Taxonomy" id="103695"/>
    <lineage>
        <taxon>Eukaryota</taxon>
        <taxon>Metazoa</taxon>
        <taxon>Chordata</taxon>
        <taxon>Craniata</taxon>
        <taxon>Vertebrata</taxon>
        <taxon>Euteleostomi</taxon>
        <taxon>Lepidosauria</taxon>
        <taxon>Squamata</taxon>
        <taxon>Bifurcata</taxon>
        <taxon>Unidentata</taxon>
        <taxon>Episquamata</taxon>
        <taxon>Toxicofera</taxon>
        <taxon>Iguania</taxon>
        <taxon>Acrodonta</taxon>
        <taxon>Agamidae</taxon>
        <taxon>Amphibolurinae</taxon>
        <taxon>Pogona</taxon>
    </lineage>
</organism>
<comment type="subunit">
    <text evidence="11 13">Monomer. Homodimer; disulfide-linked.</text>
</comment>
<dbReference type="GO" id="GO:0005615">
    <property type="term" value="C:extracellular space"/>
    <property type="evidence" value="ECO:0007669"/>
    <property type="project" value="UniProtKB-UniRule"/>
</dbReference>
<keyword evidence="8 13" id="KW-0044">Antibiotic</keyword>
<dbReference type="GO" id="GO:0045087">
    <property type="term" value="P:innate immune response"/>
    <property type="evidence" value="ECO:0007669"/>
    <property type="project" value="UniProtKB-UniRule"/>
</dbReference>
<reference evidence="18" key="1">
    <citation type="submission" date="2025-08" db="UniProtKB">
        <authorList>
            <consortium name="RefSeq"/>
        </authorList>
    </citation>
    <scope>IDENTIFICATION</scope>
</reference>
<dbReference type="InterPro" id="IPR032942">
    <property type="entry name" value="BPI/LBP/Plunc"/>
</dbReference>
<dbReference type="CDD" id="cd00025">
    <property type="entry name" value="BPI1"/>
    <property type="match status" value="1"/>
</dbReference>
<evidence type="ECO:0000256" key="9">
    <source>
        <dbReference type="ARBA" id="ARBA00023157"/>
    </source>
</evidence>
<evidence type="ECO:0000256" key="6">
    <source>
        <dbReference type="ARBA" id="ARBA00022588"/>
    </source>
</evidence>
<dbReference type="KEGG" id="pvt:110088946"/>
<evidence type="ECO:0000256" key="12">
    <source>
        <dbReference type="PIRSR" id="PIRSR002417-50"/>
    </source>
</evidence>
<accession>A0A6J0V9G8</accession>
<dbReference type="AlphaFoldDB" id="A0A6J0V9G8"/>
<dbReference type="GO" id="GO:0031663">
    <property type="term" value="P:lipopolysaccharide-mediated signaling pathway"/>
    <property type="evidence" value="ECO:0007669"/>
    <property type="project" value="TreeGrafter"/>
</dbReference>
<keyword evidence="7 13" id="KW-0391">Immunity</keyword>
<keyword evidence="6 13" id="KW-0399">Innate immunity</keyword>
<dbReference type="SMART" id="SM00328">
    <property type="entry name" value="BPI1"/>
    <property type="match status" value="1"/>
</dbReference>
<gene>
    <name evidence="18" type="primary">LOC110088946</name>
</gene>
<keyword evidence="4 13" id="KW-0964">Secreted</keyword>
<evidence type="ECO:0000256" key="3">
    <source>
        <dbReference type="ARBA" id="ARBA00017827"/>
    </source>
</evidence>
<dbReference type="GO" id="GO:0001530">
    <property type="term" value="F:lipopolysaccharide binding"/>
    <property type="evidence" value="ECO:0007669"/>
    <property type="project" value="TreeGrafter"/>
</dbReference>
<dbReference type="Proteomes" id="UP001652642">
    <property type="component" value="Chromosome 4"/>
</dbReference>
<dbReference type="GeneID" id="110088946"/>
<evidence type="ECO:0000256" key="1">
    <source>
        <dbReference type="ARBA" id="ARBA00004613"/>
    </source>
</evidence>
<dbReference type="Gene3D" id="3.15.20.10">
    <property type="entry name" value="Bactericidal permeability-increasing protein, domain 2"/>
    <property type="match status" value="1"/>
</dbReference>
<comment type="domain">
    <text evidence="13">The N-terminal region may be exposed to the interior of the granule, whereas the C-terminal portion may be embedded in the membrane. During phagocytosis and degranulation, proteases may be released and activated and cleave BPI at the junction of the N- and C-terminal portions of the molecule, providing controlled release of the N-terminal antibacterial fragment when bacteria are ingested.</text>
</comment>
<keyword evidence="17" id="KW-1185">Reference proteome</keyword>
<feature type="domain" description="Lipid-binding serum glycoprotein N-terminal" evidence="15">
    <location>
        <begin position="33"/>
        <end position="257"/>
    </location>
</feature>
<feature type="domain" description="Lipid-binding serum glycoprotein C-terminal" evidence="16">
    <location>
        <begin position="272"/>
        <end position="475"/>
    </location>
</feature>
<dbReference type="PIRSF" id="PIRSF002417">
    <property type="entry name" value="Lipid_binding_protein"/>
    <property type="match status" value="1"/>
</dbReference>
<evidence type="ECO:0000256" key="14">
    <source>
        <dbReference type="SAM" id="SignalP"/>
    </source>
</evidence>
<evidence type="ECO:0000256" key="13">
    <source>
        <dbReference type="RuleBase" id="RU369039"/>
    </source>
</evidence>
<evidence type="ECO:0000313" key="18">
    <source>
        <dbReference type="RefSeq" id="XP_020667259.2"/>
    </source>
</evidence>
<dbReference type="InParanoid" id="A0A6J0V9G8"/>
<dbReference type="Pfam" id="PF01273">
    <property type="entry name" value="LBP_BPI_CETP"/>
    <property type="match status" value="1"/>
</dbReference>
<evidence type="ECO:0000256" key="2">
    <source>
        <dbReference type="ARBA" id="ARBA00007292"/>
    </source>
</evidence>
<dbReference type="OrthoDB" id="10255543at2759"/>
<evidence type="ECO:0000256" key="10">
    <source>
        <dbReference type="ARBA" id="ARBA00023180"/>
    </source>
</evidence>
<dbReference type="GO" id="GO:0050829">
    <property type="term" value="P:defense response to Gram-negative bacterium"/>
    <property type="evidence" value="ECO:0007669"/>
    <property type="project" value="UniProtKB-UniRule"/>
</dbReference>
<comment type="domain">
    <text evidence="13">The N- and C-terminal barrels adopt an identical fold despite having only 13% of conserved residues.</text>
</comment>
<dbReference type="PANTHER" id="PTHR10504">
    <property type="entry name" value="BACTERICIDAL PERMEABILITY-INCREASING BPI PROTEIN-RELATED"/>
    <property type="match status" value="1"/>
</dbReference>
<sequence length="481" mass="52181">MPEGSSPSRLPLLTWLCCLALCSEGANPGFVGRITEKGLDYARQEGVAVLQQELAKLKLPDFSGSFHVKVLGNVDYNFYGLNIGTFQLPSSSIAPLPGVGLKVSITNAVAALTGQWRVKKRRWFSDHGSFDLKVEGISISVGLKLGTDGTGRLTAATSDCGAHISDVNIHISGRLGWLYNLFHRSIESGLRKTMEAKICETVTSAVSSKLMPFLQTLPVTAKIDNIAGIDYSLTSPPVTTNNSVDLALQGEFFSMTHRSPAPFPPPALSFPVDHDRMLYFGVSTYFFNTASNVYFNAGVMTFDITDSMIPKEFKLRLNTTTLGAFIPQLEKMFPNMLMVLKVSPSSAPLLRIAPESLSLTPVVNVQAFAILPNSSLAPLFVIEARAPVSAKVGVNSTRIVGSLKLGRLQLSLKHSDVGPFSVQLLQAILGYSASSILLPQINAWLAEGFPLPLLDHVELYSLILQPYQDFLLFGADAQYKP</sequence>
<dbReference type="PANTHER" id="PTHR10504:SF84">
    <property type="entry name" value="BACTERICIDAL PERMEABILITY-INCREASING PROTEIN"/>
    <property type="match status" value="1"/>
</dbReference>
<feature type="signal peptide" evidence="14">
    <location>
        <begin position="1"/>
        <end position="25"/>
    </location>
</feature>